<feature type="compositionally biased region" description="Basic and acidic residues" evidence="1">
    <location>
        <begin position="262"/>
        <end position="272"/>
    </location>
</feature>
<gene>
    <name evidence="2" type="ORF">BDV98DRAFT_599604</name>
</gene>
<dbReference type="OrthoDB" id="3366352at2759"/>
<keyword evidence="3" id="KW-1185">Reference proteome</keyword>
<name>A0A5C3R2B2_9AGAR</name>
<dbReference type="EMBL" id="ML178814">
    <property type="protein sequence ID" value="TFL07290.1"/>
    <property type="molecule type" value="Genomic_DNA"/>
</dbReference>
<sequence length="272" mass="31081">MIHDDFVPRPYPPPSLAGVPFEYVVDQLREFASQYWDQLHTTDCTISESHKWKANVFAELTNLPTVVPIPSESATPLPCGKRDPLARRHTEPDLRVRQVKFSLHTDYLSTHSLLLRSLFSGASALHLIDSYSRITADPSNRIPRLLPSPSTHPALYLPVPDPVSIPLLFHWMYFGSTAIIQQSLDDGSVAWEGLARNVEYLQMSPDLERFLYDWWHDRRVLCRHCALENSEDSGFDSDHEDDDDDESWSSEEETSDIELDEPSPRDDIKHSG</sequence>
<evidence type="ECO:0000256" key="1">
    <source>
        <dbReference type="SAM" id="MobiDB-lite"/>
    </source>
</evidence>
<evidence type="ECO:0000313" key="3">
    <source>
        <dbReference type="Proteomes" id="UP000305067"/>
    </source>
</evidence>
<feature type="compositionally biased region" description="Acidic residues" evidence="1">
    <location>
        <begin position="230"/>
        <end position="261"/>
    </location>
</feature>
<organism evidence="2 3">
    <name type="scientific">Pterulicium gracile</name>
    <dbReference type="NCBI Taxonomy" id="1884261"/>
    <lineage>
        <taxon>Eukaryota</taxon>
        <taxon>Fungi</taxon>
        <taxon>Dikarya</taxon>
        <taxon>Basidiomycota</taxon>
        <taxon>Agaricomycotina</taxon>
        <taxon>Agaricomycetes</taxon>
        <taxon>Agaricomycetidae</taxon>
        <taxon>Agaricales</taxon>
        <taxon>Pleurotineae</taxon>
        <taxon>Pterulaceae</taxon>
        <taxon>Pterulicium</taxon>
    </lineage>
</organism>
<dbReference type="Proteomes" id="UP000305067">
    <property type="component" value="Unassembled WGS sequence"/>
</dbReference>
<reference evidence="2 3" key="1">
    <citation type="journal article" date="2019" name="Nat. Ecol. Evol.">
        <title>Megaphylogeny resolves global patterns of mushroom evolution.</title>
        <authorList>
            <person name="Varga T."/>
            <person name="Krizsan K."/>
            <person name="Foldi C."/>
            <person name="Dima B."/>
            <person name="Sanchez-Garcia M."/>
            <person name="Sanchez-Ramirez S."/>
            <person name="Szollosi G.J."/>
            <person name="Szarkandi J.G."/>
            <person name="Papp V."/>
            <person name="Albert L."/>
            <person name="Andreopoulos W."/>
            <person name="Angelini C."/>
            <person name="Antonin V."/>
            <person name="Barry K.W."/>
            <person name="Bougher N.L."/>
            <person name="Buchanan P."/>
            <person name="Buyck B."/>
            <person name="Bense V."/>
            <person name="Catcheside P."/>
            <person name="Chovatia M."/>
            <person name="Cooper J."/>
            <person name="Damon W."/>
            <person name="Desjardin D."/>
            <person name="Finy P."/>
            <person name="Geml J."/>
            <person name="Haridas S."/>
            <person name="Hughes K."/>
            <person name="Justo A."/>
            <person name="Karasinski D."/>
            <person name="Kautmanova I."/>
            <person name="Kiss B."/>
            <person name="Kocsube S."/>
            <person name="Kotiranta H."/>
            <person name="LaButti K.M."/>
            <person name="Lechner B.E."/>
            <person name="Liimatainen K."/>
            <person name="Lipzen A."/>
            <person name="Lukacs Z."/>
            <person name="Mihaltcheva S."/>
            <person name="Morgado L.N."/>
            <person name="Niskanen T."/>
            <person name="Noordeloos M.E."/>
            <person name="Ohm R.A."/>
            <person name="Ortiz-Santana B."/>
            <person name="Ovrebo C."/>
            <person name="Racz N."/>
            <person name="Riley R."/>
            <person name="Savchenko A."/>
            <person name="Shiryaev A."/>
            <person name="Soop K."/>
            <person name="Spirin V."/>
            <person name="Szebenyi C."/>
            <person name="Tomsovsky M."/>
            <person name="Tulloss R.E."/>
            <person name="Uehling J."/>
            <person name="Grigoriev I.V."/>
            <person name="Vagvolgyi C."/>
            <person name="Papp T."/>
            <person name="Martin F.M."/>
            <person name="Miettinen O."/>
            <person name="Hibbett D.S."/>
            <person name="Nagy L.G."/>
        </authorList>
    </citation>
    <scope>NUCLEOTIDE SEQUENCE [LARGE SCALE GENOMIC DNA]</scope>
    <source>
        <strain evidence="2 3">CBS 309.79</strain>
    </source>
</reference>
<accession>A0A5C3R2B2</accession>
<evidence type="ECO:0000313" key="2">
    <source>
        <dbReference type="EMBL" id="TFL07290.1"/>
    </source>
</evidence>
<protein>
    <submittedName>
        <fullName evidence="2">Uncharacterized protein</fullName>
    </submittedName>
</protein>
<feature type="region of interest" description="Disordered" evidence="1">
    <location>
        <begin position="230"/>
        <end position="272"/>
    </location>
</feature>
<proteinExistence type="predicted"/>
<dbReference type="AlphaFoldDB" id="A0A5C3R2B2"/>